<accession>A0ABS2Q5P8</accession>
<gene>
    <name evidence="1" type="ORF">JOD45_003264</name>
</gene>
<dbReference type="Proteomes" id="UP000808914">
    <property type="component" value="Unassembled WGS sequence"/>
</dbReference>
<keyword evidence="2" id="KW-1185">Reference proteome</keyword>
<sequence>MNCLYCDTENDVLMETCVFCGAPLHQKHPERSEMVYIEMCHLPFNKLAALHTYDLLVLLRLVRKERSQNYDLMRSAQKLSNSPSIDQEMLNYTEEQYKLYTKRMKVIEGILIDRMGYKPERIDDNLLAKLDSKVKKFENRKEKCLNG</sequence>
<organism evidence="1 2">
    <name type="scientific">Scopulibacillus daqui</name>
    <dbReference type="NCBI Taxonomy" id="1469162"/>
    <lineage>
        <taxon>Bacteria</taxon>
        <taxon>Bacillati</taxon>
        <taxon>Bacillota</taxon>
        <taxon>Bacilli</taxon>
        <taxon>Bacillales</taxon>
        <taxon>Sporolactobacillaceae</taxon>
        <taxon>Scopulibacillus</taxon>
    </lineage>
</organism>
<dbReference type="EMBL" id="JAFBER010000040">
    <property type="protein sequence ID" value="MBM7647029.1"/>
    <property type="molecule type" value="Genomic_DNA"/>
</dbReference>
<comment type="caution">
    <text evidence="1">The sequence shown here is derived from an EMBL/GenBank/DDBJ whole genome shotgun (WGS) entry which is preliminary data.</text>
</comment>
<evidence type="ECO:0000313" key="1">
    <source>
        <dbReference type="EMBL" id="MBM7647029.1"/>
    </source>
</evidence>
<name>A0ABS2Q5P8_9BACL</name>
<dbReference type="RefSeq" id="WP_205004892.1">
    <property type="nucleotide sequence ID" value="NZ_JBHLTV010000056.1"/>
</dbReference>
<reference evidence="1 2" key="1">
    <citation type="submission" date="2021-01" db="EMBL/GenBank/DDBJ databases">
        <title>Genomic Encyclopedia of Type Strains, Phase IV (KMG-IV): sequencing the most valuable type-strain genomes for metagenomic binning, comparative biology and taxonomic classification.</title>
        <authorList>
            <person name="Goeker M."/>
        </authorList>
    </citation>
    <scope>NUCLEOTIDE SEQUENCE [LARGE SCALE GENOMIC DNA]</scope>
    <source>
        <strain evidence="1 2">DSM 28236</strain>
    </source>
</reference>
<proteinExistence type="predicted"/>
<evidence type="ECO:0000313" key="2">
    <source>
        <dbReference type="Proteomes" id="UP000808914"/>
    </source>
</evidence>
<protein>
    <submittedName>
        <fullName evidence="1">Uncharacterized protein</fullName>
    </submittedName>
</protein>